<protein>
    <submittedName>
        <fullName evidence="9">Polysaccharide export protein</fullName>
    </submittedName>
</protein>
<evidence type="ECO:0000256" key="2">
    <source>
        <dbReference type="ARBA" id="ARBA00006683"/>
    </source>
</evidence>
<dbReference type="GO" id="GO:0005886">
    <property type="term" value="C:plasma membrane"/>
    <property type="evidence" value="ECO:0007669"/>
    <property type="project" value="UniProtKB-SubCell"/>
</dbReference>
<keyword evidence="4 7" id="KW-0812">Transmembrane</keyword>
<reference evidence="9" key="1">
    <citation type="submission" date="2020-12" db="EMBL/GenBank/DDBJ databases">
        <title>M. sibirica DSM 26468T genome.</title>
        <authorList>
            <person name="Thieme N."/>
            <person name="Rettenmaier R."/>
            <person name="Zverlov V."/>
            <person name="Liebl W."/>
        </authorList>
    </citation>
    <scope>NUCLEOTIDE SEQUENCE</scope>
    <source>
        <strain evidence="9">DSM 26468</strain>
    </source>
</reference>
<evidence type="ECO:0000256" key="6">
    <source>
        <dbReference type="ARBA" id="ARBA00023136"/>
    </source>
</evidence>
<evidence type="ECO:0000256" key="3">
    <source>
        <dbReference type="ARBA" id="ARBA00022475"/>
    </source>
</evidence>
<organism evidence="9 10">
    <name type="scientific">Mobilitalea sibirica</name>
    <dbReference type="NCBI Taxonomy" id="1462919"/>
    <lineage>
        <taxon>Bacteria</taxon>
        <taxon>Bacillati</taxon>
        <taxon>Bacillota</taxon>
        <taxon>Clostridia</taxon>
        <taxon>Lachnospirales</taxon>
        <taxon>Lachnospiraceae</taxon>
        <taxon>Mobilitalea</taxon>
    </lineage>
</organism>
<evidence type="ECO:0000256" key="7">
    <source>
        <dbReference type="SAM" id="Phobius"/>
    </source>
</evidence>
<gene>
    <name evidence="9" type="ORF">I5677_00480</name>
</gene>
<evidence type="ECO:0000259" key="8">
    <source>
        <dbReference type="Pfam" id="PF02706"/>
    </source>
</evidence>
<dbReference type="RefSeq" id="WP_197659592.1">
    <property type="nucleotide sequence ID" value="NZ_JAEAGR010000001.1"/>
</dbReference>
<accession>A0A8J7H078</accession>
<keyword evidence="3" id="KW-1003">Cell membrane</keyword>
<comment type="subcellular location">
    <subcellularLocation>
        <location evidence="1">Cell membrane</location>
        <topology evidence="1">Multi-pass membrane protein</topology>
    </subcellularLocation>
</comment>
<evidence type="ECO:0000256" key="5">
    <source>
        <dbReference type="ARBA" id="ARBA00022989"/>
    </source>
</evidence>
<comment type="similarity">
    <text evidence="2">Belongs to the CpsC/CapA family.</text>
</comment>
<feature type="domain" description="Polysaccharide chain length determinant N-terminal" evidence="8">
    <location>
        <begin position="10"/>
        <end position="99"/>
    </location>
</feature>
<keyword evidence="5 7" id="KW-1133">Transmembrane helix</keyword>
<evidence type="ECO:0000256" key="1">
    <source>
        <dbReference type="ARBA" id="ARBA00004651"/>
    </source>
</evidence>
<sequence length="249" mass="27479">MDVKSNEAVEIDIKELFSVLLHKIWIIIMAGIVGAIVIGLINQYMITPIYTSTTSIYVIHRQDESKTTYSDLQSGAQLTQDYMILVTSRPVMEKVIENLGIDDMSPGELADMIYIVNPDGTRILEISVVNSDPVLAKQLADEIANVSSEQMVNIMEIKKINIVEYGNIPSYPSSPDVTKNTIFGGLAGVVVASLAIIIVHMMNDNIRTADDIEKHLGITTLGVIPLEEGNRKKRLHRSKQIKSKAELAS</sequence>
<dbReference type="PANTHER" id="PTHR32309:SF13">
    <property type="entry name" value="FERRIC ENTEROBACTIN TRANSPORT PROTEIN FEPE"/>
    <property type="match status" value="1"/>
</dbReference>
<dbReference type="InterPro" id="IPR003856">
    <property type="entry name" value="LPS_length_determ_N"/>
</dbReference>
<dbReference type="PANTHER" id="PTHR32309">
    <property type="entry name" value="TYROSINE-PROTEIN KINASE"/>
    <property type="match status" value="1"/>
</dbReference>
<keyword evidence="6 7" id="KW-0472">Membrane</keyword>
<evidence type="ECO:0000313" key="10">
    <source>
        <dbReference type="Proteomes" id="UP000623269"/>
    </source>
</evidence>
<keyword evidence="10" id="KW-1185">Reference proteome</keyword>
<evidence type="ECO:0000313" key="9">
    <source>
        <dbReference type="EMBL" id="MBH1939362.1"/>
    </source>
</evidence>
<name>A0A8J7H078_9FIRM</name>
<feature type="transmembrane region" description="Helical" evidence="7">
    <location>
        <begin position="182"/>
        <end position="202"/>
    </location>
</feature>
<dbReference type="Pfam" id="PF02706">
    <property type="entry name" value="Wzz"/>
    <property type="match status" value="1"/>
</dbReference>
<dbReference type="AlphaFoldDB" id="A0A8J7H078"/>
<dbReference type="GO" id="GO:0004713">
    <property type="term" value="F:protein tyrosine kinase activity"/>
    <property type="evidence" value="ECO:0007669"/>
    <property type="project" value="TreeGrafter"/>
</dbReference>
<dbReference type="EMBL" id="JAEAGR010000001">
    <property type="protein sequence ID" value="MBH1939362.1"/>
    <property type="molecule type" value="Genomic_DNA"/>
</dbReference>
<comment type="caution">
    <text evidence="9">The sequence shown here is derived from an EMBL/GenBank/DDBJ whole genome shotgun (WGS) entry which is preliminary data.</text>
</comment>
<dbReference type="InterPro" id="IPR050445">
    <property type="entry name" value="Bact_polysacc_biosynth/exp"/>
</dbReference>
<feature type="transmembrane region" description="Helical" evidence="7">
    <location>
        <begin position="20"/>
        <end position="41"/>
    </location>
</feature>
<evidence type="ECO:0000256" key="4">
    <source>
        <dbReference type="ARBA" id="ARBA00022692"/>
    </source>
</evidence>
<proteinExistence type="inferred from homology"/>
<dbReference type="Proteomes" id="UP000623269">
    <property type="component" value="Unassembled WGS sequence"/>
</dbReference>